<evidence type="ECO:0000259" key="1">
    <source>
        <dbReference type="Pfam" id="PF13360"/>
    </source>
</evidence>
<dbReference type="OrthoDB" id="105314at2"/>
<dbReference type="Pfam" id="PF13360">
    <property type="entry name" value="PQQ_2"/>
    <property type="match status" value="1"/>
</dbReference>
<dbReference type="PANTHER" id="PTHR34512:SF30">
    <property type="entry name" value="OUTER MEMBRANE PROTEIN ASSEMBLY FACTOR BAMB"/>
    <property type="match status" value="1"/>
</dbReference>
<dbReference type="SMART" id="SM00564">
    <property type="entry name" value="PQQ"/>
    <property type="match status" value="4"/>
</dbReference>
<feature type="domain" description="Pyrrolo-quinoline quinone repeat" evidence="1">
    <location>
        <begin position="12"/>
        <end position="93"/>
    </location>
</feature>
<keyword evidence="3" id="KW-1185">Reference proteome</keyword>
<gene>
    <name evidence="2" type="ORF">SAMN02745975_03689</name>
</gene>
<name>A0A1M6PVH9_9FIRM</name>
<dbReference type="SUPFAM" id="SSF50998">
    <property type="entry name" value="Quinoprotein alcohol dehydrogenase-like"/>
    <property type="match status" value="1"/>
</dbReference>
<proteinExistence type="predicted"/>
<dbReference type="PANTHER" id="PTHR34512">
    <property type="entry name" value="CELL SURFACE PROTEIN"/>
    <property type="match status" value="1"/>
</dbReference>
<dbReference type="InterPro" id="IPR002372">
    <property type="entry name" value="PQQ_rpt_dom"/>
</dbReference>
<dbReference type="AlphaFoldDB" id="A0A1M6PVH9"/>
<dbReference type="InterPro" id="IPR018391">
    <property type="entry name" value="PQQ_b-propeller_rpt"/>
</dbReference>
<accession>A0A1M6PVH9</accession>
<dbReference type="STRING" id="1121919.SAMN02745975_03689"/>
<dbReference type="InterPro" id="IPR015943">
    <property type="entry name" value="WD40/YVTN_repeat-like_dom_sf"/>
</dbReference>
<dbReference type="InterPro" id="IPR011047">
    <property type="entry name" value="Quinoprotein_ADH-like_sf"/>
</dbReference>
<organism evidence="2 3">
    <name type="scientific">Geosporobacter subterraneus DSM 17957</name>
    <dbReference type="NCBI Taxonomy" id="1121919"/>
    <lineage>
        <taxon>Bacteria</taxon>
        <taxon>Bacillati</taxon>
        <taxon>Bacillota</taxon>
        <taxon>Clostridia</taxon>
        <taxon>Peptostreptococcales</taxon>
        <taxon>Thermotaleaceae</taxon>
        <taxon>Geosporobacter</taxon>
    </lineage>
</organism>
<evidence type="ECO:0000313" key="2">
    <source>
        <dbReference type="EMBL" id="SHK11965.1"/>
    </source>
</evidence>
<sequence>MGHPHAIQGQIQSSPVAVDSIIYIGSLDYNLYAIDARTGKEKWHYYMADNPAYSTPAYREGMLYYGTYGFHNPRVYALNTKGEKQWAFRRELESIKPDEGFRIGSWDNEKYGFTASPVIAGNRMYIGSWDNHLYIFDLDRGELIGKYAAPKAIGAAAAVGNGVVYFGCYDGSIYALSGE</sequence>
<dbReference type="EMBL" id="FQZV01000076">
    <property type="protein sequence ID" value="SHK11965.1"/>
    <property type="molecule type" value="Genomic_DNA"/>
</dbReference>
<dbReference type="Proteomes" id="UP000184536">
    <property type="component" value="Unassembled WGS sequence"/>
</dbReference>
<evidence type="ECO:0000313" key="3">
    <source>
        <dbReference type="Proteomes" id="UP000184536"/>
    </source>
</evidence>
<protein>
    <submittedName>
        <fullName evidence="2">PQQ-like domain-containing protein</fullName>
    </submittedName>
</protein>
<reference evidence="3" key="1">
    <citation type="submission" date="2016-11" db="EMBL/GenBank/DDBJ databases">
        <authorList>
            <person name="Varghese N."/>
            <person name="Submissions S."/>
        </authorList>
    </citation>
    <scope>NUCLEOTIDE SEQUENCE [LARGE SCALE GENOMIC DNA]</scope>
    <source>
        <strain evidence="3">DSM 17957</strain>
    </source>
</reference>
<dbReference type="Gene3D" id="2.130.10.10">
    <property type="entry name" value="YVTN repeat-like/Quinoprotein amine dehydrogenase"/>
    <property type="match status" value="2"/>
</dbReference>